<feature type="transmembrane region" description="Helical" evidence="15">
    <location>
        <begin position="155"/>
        <end position="176"/>
    </location>
</feature>
<dbReference type="Proteomes" id="UP000002499">
    <property type="component" value="Unassembled WGS sequence"/>
</dbReference>
<comment type="similarity">
    <text evidence="4">Belongs to the RBT5 family.</text>
</comment>
<keyword evidence="7 15" id="KW-0812">Transmembrane</keyword>
<keyword evidence="14" id="KW-0408">Iron</keyword>
<evidence type="ECO:0000256" key="3">
    <source>
        <dbReference type="ARBA" id="ARBA00004613"/>
    </source>
</evidence>
<dbReference type="EMBL" id="GL698615">
    <property type="protein sequence ID" value="EFY84610.1"/>
    <property type="molecule type" value="Genomic_DNA"/>
</dbReference>
<evidence type="ECO:0000256" key="1">
    <source>
        <dbReference type="ARBA" id="ARBA00004141"/>
    </source>
</evidence>
<keyword evidence="9 15" id="KW-1133">Transmembrane helix</keyword>
<evidence type="ECO:0000256" key="6">
    <source>
        <dbReference type="ARBA" id="ARBA00022622"/>
    </source>
</evidence>
<keyword evidence="6" id="KW-0336">GPI-anchor</keyword>
<dbReference type="GeneID" id="19253670"/>
<keyword evidence="8 16" id="KW-0732">Signal</keyword>
<evidence type="ECO:0000256" key="9">
    <source>
        <dbReference type="ARBA" id="ARBA00022989"/>
    </source>
</evidence>
<dbReference type="InParanoid" id="E9EHL1"/>
<dbReference type="eggNOG" id="ENOG502SKG6">
    <property type="taxonomic scope" value="Eukaryota"/>
</dbReference>
<feature type="transmembrane region" description="Helical" evidence="15">
    <location>
        <begin position="196"/>
        <end position="220"/>
    </location>
</feature>
<feature type="disulfide bond" evidence="14">
    <location>
        <begin position="51"/>
        <end position="91"/>
    </location>
</feature>
<sequence>MRLPFWAILAGAPALLPSVRAGPSTGLPAPSSDSSPSSNSSASITARLPSCAIPCIASAVANSTCSPDDIACLCADETVNEEGAICVKARCSFSDGLSTKNATQTACHAPVRDRAAEYNSTYIALGVVAIFITTTRLVFKQFFHPARELGSEDWAILGTLVICIAGLAIALGGMTANGLGRDVWTVTAAHISRSMLYFYVMEILYLAGTSLVKLSISLFYLRLFAATAGPAVLRATVAFNVLYGLIFVTGAVFQCTPVDYYWNQYFDAAEGSCINMNLFGWLNAAIGLAIDLWMIVLPMSQVVPLRLHWKKKVGVAIMFFLGTL</sequence>
<evidence type="ECO:0000256" key="10">
    <source>
        <dbReference type="ARBA" id="ARBA00023136"/>
    </source>
</evidence>
<keyword evidence="11 14" id="KW-1015">Disulfide bond</keyword>
<keyword evidence="6" id="KW-0325">Glycoprotein</keyword>
<dbReference type="PANTHER" id="PTHR33048:SF143">
    <property type="entry name" value="EXTRACELLULAR MEMBRANE PROTEIN CFEM DOMAIN-CONTAINING PROTEIN-RELATED"/>
    <property type="match status" value="1"/>
</dbReference>
<evidence type="ECO:0000256" key="4">
    <source>
        <dbReference type="ARBA" id="ARBA00010031"/>
    </source>
</evidence>
<accession>E9EHL1</accession>
<protein>
    <submittedName>
        <fullName evidence="18">Integral membrane protein, putative</fullName>
    </submittedName>
</protein>
<comment type="similarity">
    <text evidence="13">Belongs to the SAT4 family.</text>
</comment>
<evidence type="ECO:0000313" key="19">
    <source>
        <dbReference type="Proteomes" id="UP000002499"/>
    </source>
</evidence>
<feature type="domain" description="CFEM" evidence="17">
    <location>
        <begin position="22"/>
        <end position="134"/>
    </location>
</feature>
<dbReference type="GO" id="GO:0098552">
    <property type="term" value="C:side of membrane"/>
    <property type="evidence" value="ECO:0007669"/>
    <property type="project" value="UniProtKB-KW"/>
</dbReference>
<keyword evidence="12" id="KW-0449">Lipoprotein</keyword>
<dbReference type="KEGG" id="maw:19253670"/>
<evidence type="ECO:0000256" key="15">
    <source>
        <dbReference type="SAM" id="Phobius"/>
    </source>
</evidence>
<keyword evidence="5" id="KW-0964">Secreted</keyword>
<feature type="disulfide bond" evidence="14">
    <location>
        <begin position="65"/>
        <end position="72"/>
    </location>
</feature>
<dbReference type="InterPro" id="IPR008427">
    <property type="entry name" value="Extracellular_membr_CFEM_dom"/>
</dbReference>
<dbReference type="PANTHER" id="PTHR33048">
    <property type="entry name" value="PTH11-LIKE INTEGRAL MEMBRANE PROTEIN (AFU_ORTHOLOGUE AFUA_5G11245)"/>
    <property type="match status" value="1"/>
</dbReference>
<evidence type="ECO:0000256" key="5">
    <source>
        <dbReference type="ARBA" id="ARBA00022525"/>
    </source>
</evidence>
<dbReference type="Pfam" id="PF20684">
    <property type="entry name" value="Fung_rhodopsin"/>
    <property type="match status" value="1"/>
</dbReference>
<proteinExistence type="inferred from homology"/>
<dbReference type="GO" id="GO:0046872">
    <property type="term" value="F:metal ion binding"/>
    <property type="evidence" value="ECO:0007669"/>
    <property type="project" value="UniProtKB-UniRule"/>
</dbReference>
<evidence type="ECO:0000259" key="17">
    <source>
        <dbReference type="PROSITE" id="PS52012"/>
    </source>
</evidence>
<keyword evidence="10 15" id="KW-0472">Membrane</keyword>
<feature type="chain" id="PRO_5003235423" evidence="16">
    <location>
        <begin position="22"/>
        <end position="324"/>
    </location>
</feature>
<keyword evidence="14" id="KW-0479">Metal-binding</keyword>
<dbReference type="HOGENOM" id="CLU_028200_6_4_1"/>
<organism evidence="19">
    <name type="scientific">Metarhizium acridum (strain CQMa 102)</name>
    <dbReference type="NCBI Taxonomy" id="655827"/>
    <lineage>
        <taxon>Eukaryota</taxon>
        <taxon>Fungi</taxon>
        <taxon>Dikarya</taxon>
        <taxon>Ascomycota</taxon>
        <taxon>Pezizomycotina</taxon>
        <taxon>Sordariomycetes</taxon>
        <taxon>Hypocreomycetidae</taxon>
        <taxon>Hypocreales</taxon>
        <taxon>Clavicipitaceae</taxon>
        <taxon>Metarhizium</taxon>
    </lineage>
</organism>
<keyword evidence="19" id="KW-1185">Reference proteome</keyword>
<evidence type="ECO:0000256" key="11">
    <source>
        <dbReference type="ARBA" id="ARBA00023157"/>
    </source>
</evidence>
<comment type="subcellular location">
    <subcellularLocation>
        <location evidence="2">Membrane</location>
        <topology evidence="2">Lipid-anchor</topology>
        <topology evidence="2">GPI-anchor</topology>
    </subcellularLocation>
    <subcellularLocation>
        <location evidence="1">Membrane</location>
        <topology evidence="1">Multi-pass membrane protein</topology>
    </subcellularLocation>
    <subcellularLocation>
        <location evidence="3">Secreted</location>
    </subcellularLocation>
</comment>
<evidence type="ECO:0000256" key="16">
    <source>
        <dbReference type="SAM" id="SignalP"/>
    </source>
</evidence>
<feature type="transmembrane region" description="Helical" evidence="15">
    <location>
        <begin position="122"/>
        <end position="143"/>
    </location>
</feature>
<evidence type="ECO:0000256" key="12">
    <source>
        <dbReference type="ARBA" id="ARBA00023288"/>
    </source>
</evidence>
<reference evidence="18 19" key="1">
    <citation type="journal article" date="2011" name="PLoS Genet.">
        <title>Genome sequencing and comparative transcriptomics of the model entomopathogenic fungi Metarhizium anisopliae and M. acridum.</title>
        <authorList>
            <person name="Gao Q."/>
            <person name="Jin K."/>
            <person name="Ying S.H."/>
            <person name="Zhang Y."/>
            <person name="Xiao G."/>
            <person name="Shang Y."/>
            <person name="Duan Z."/>
            <person name="Hu X."/>
            <person name="Xie X.Q."/>
            <person name="Zhou G."/>
            <person name="Peng G."/>
            <person name="Luo Z."/>
            <person name="Huang W."/>
            <person name="Wang B."/>
            <person name="Fang W."/>
            <person name="Wang S."/>
            <person name="Zhong Y."/>
            <person name="Ma L.J."/>
            <person name="St Leger R.J."/>
            <person name="Zhao G.P."/>
            <person name="Pei Y."/>
            <person name="Feng M.G."/>
            <person name="Xia Y."/>
            <person name="Wang C."/>
        </authorList>
    </citation>
    <scope>NUCLEOTIDE SEQUENCE [LARGE SCALE GENOMIC DNA]</scope>
    <source>
        <strain evidence="18 19">CQMa 102</strain>
    </source>
</reference>
<dbReference type="OMA" id="AIDLWMI"/>
<dbReference type="SMART" id="SM00747">
    <property type="entry name" value="CFEM"/>
    <property type="match status" value="1"/>
</dbReference>
<feature type="transmembrane region" description="Helical" evidence="15">
    <location>
        <begin position="281"/>
        <end position="303"/>
    </location>
</feature>
<evidence type="ECO:0000313" key="18">
    <source>
        <dbReference type="EMBL" id="EFY84610.1"/>
    </source>
</evidence>
<dbReference type="AlphaFoldDB" id="E9EHL1"/>
<feature type="binding site" description="axial binding residue" evidence="14">
    <location>
        <position position="69"/>
    </location>
    <ligand>
        <name>heme</name>
        <dbReference type="ChEBI" id="CHEBI:30413"/>
    </ligand>
    <ligandPart>
        <name>Fe</name>
        <dbReference type="ChEBI" id="CHEBI:18248"/>
    </ligandPart>
</feature>
<evidence type="ECO:0000256" key="8">
    <source>
        <dbReference type="ARBA" id="ARBA00022729"/>
    </source>
</evidence>
<dbReference type="OrthoDB" id="2496787at2759"/>
<keyword evidence="14" id="KW-0349">Heme</keyword>
<evidence type="ECO:0000256" key="13">
    <source>
        <dbReference type="ARBA" id="ARBA00038359"/>
    </source>
</evidence>
<evidence type="ECO:0000256" key="14">
    <source>
        <dbReference type="PROSITE-ProRule" id="PRU01356"/>
    </source>
</evidence>
<feature type="disulfide bond" evidence="14">
    <location>
        <begin position="55"/>
        <end position="86"/>
    </location>
</feature>
<gene>
    <name evidence="18" type="ORF">MAC_09359</name>
</gene>
<dbReference type="PROSITE" id="PS52012">
    <property type="entry name" value="CFEM"/>
    <property type="match status" value="1"/>
</dbReference>
<dbReference type="Pfam" id="PF05730">
    <property type="entry name" value="CFEM"/>
    <property type="match status" value="1"/>
</dbReference>
<dbReference type="GO" id="GO:0005576">
    <property type="term" value="C:extracellular region"/>
    <property type="evidence" value="ECO:0007669"/>
    <property type="project" value="UniProtKB-SubCell"/>
</dbReference>
<evidence type="ECO:0000256" key="7">
    <source>
        <dbReference type="ARBA" id="ARBA00022692"/>
    </source>
</evidence>
<feature type="transmembrane region" description="Helical" evidence="15">
    <location>
        <begin position="232"/>
        <end position="253"/>
    </location>
</feature>
<name>E9EHL1_METAQ</name>
<feature type="disulfide bond" evidence="14">
    <location>
        <begin position="74"/>
        <end position="107"/>
    </location>
</feature>
<dbReference type="InterPro" id="IPR049326">
    <property type="entry name" value="Rhodopsin_dom_fungi"/>
</dbReference>
<dbReference type="InterPro" id="IPR052337">
    <property type="entry name" value="SAT4-like"/>
</dbReference>
<evidence type="ECO:0000256" key="2">
    <source>
        <dbReference type="ARBA" id="ARBA00004589"/>
    </source>
</evidence>
<feature type="signal peptide" evidence="16">
    <location>
        <begin position="1"/>
        <end position="21"/>
    </location>
</feature>